<dbReference type="InterPro" id="IPR012379">
    <property type="entry name" value="LytTR_MHYE"/>
</dbReference>
<accession>A0ABV9JHM8</accession>
<protein>
    <submittedName>
        <fullName evidence="4">LytR/AlgR family response regulator transcription factor</fullName>
    </submittedName>
</protein>
<feature type="transmembrane region" description="Helical" evidence="2">
    <location>
        <begin position="21"/>
        <end position="41"/>
    </location>
</feature>
<dbReference type="EMBL" id="JBHSGB010000002">
    <property type="protein sequence ID" value="MFC4653857.1"/>
    <property type="molecule type" value="Genomic_DNA"/>
</dbReference>
<keyword evidence="2" id="KW-0472">Membrane</keyword>
<sequence>MGTKNPGWFALIDKSPALWGYLALALYMLLNNSINASSVWIEHSRDPANTLLWWEPWLWEFSSLLSTLSLCPLLFWFFRHYPPRFSALRQQLLAHALASLLFSLSHIGLMVLLRELVYHWQDMGYDFGPLARELWYEYRKDVWGYLFLLTSHQLLGFVWRRLKGDARLIAEQADKIDTTEATAVAPKHFLVRKLDKEFLVKVADIDWLEANGNYVNLHSAGRIYPLRATLVQLCSQLEAQGFSRIHRSLAVNHQAIRSISYEASGDGEIELNTGQRLALSRRYKEQLRNQFRQGEPI</sequence>
<keyword evidence="2" id="KW-0812">Transmembrane</keyword>
<dbReference type="Gene3D" id="2.40.50.1020">
    <property type="entry name" value="LytTr DNA-binding domain"/>
    <property type="match status" value="1"/>
</dbReference>
<dbReference type="InterPro" id="IPR046947">
    <property type="entry name" value="LytR-like"/>
</dbReference>
<dbReference type="PROSITE" id="PS50930">
    <property type="entry name" value="HTH_LYTTR"/>
    <property type="match status" value="1"/>
</dbReference>
<dbReference type="PANTHER" id="PTHR37299:SF1">
    <property type="entry name" value="STAGE 0 SPORULATION PROTEIN A HOMOLOG"/>
    <property type="match status" value="1"/>
</dbReference>
<dbReference type="PANTHER" id="PTHR37299">
    <property type="entry name" value="TRANSCRIPTIONAL REGULATOR-RELATED"/>
    <property type="match status" value="1"/>
</dbReference>
<organism evidence="4 5">
    <name type="scientific">Rheinheimera marina</name>
    <dbReference type="NCBI Taxonomy" id="1774958"/>
    <lineage>
        <taxon>Bacteria</taxon>
        <taxon>Pseudomonadati</taxon>
        <taxon>Pseudomonadota</taxon>
        <taxon>Gammaproteobacteria</taxon>
        <taxon>Chromatiales</taxon>
        <taxon>Chromatiaceae</taxon>
        <taxon>Rheinheimera</taxon>
    </lineage>
</organism>
<dbReference type="PIRSF" id="PIRSF031767">
    <property type="entry name" value="MHYE_LytTR"/>
    <property type="match status" value="1"/>
</dbReference>
<evidence type="ECO:0000256" key="1">
    <source>
        <dbReference type="ARBA" id="ARBA00023012"/>
    </source>
</evidence>
<evidence type="ECO:0000313" key="4">
    <source>
        <dbReference type="EMBL" id="MFC4653857.1"/>
    </source>
</evidence>
<evidence type="ECO:0000259" key="3">
    <source>
        <dbReference type="PROSITE" id="PS50930"/>
    </source>
</evidence>
<dbReference type="Pfam" id="PF04397">
    <property type="entry name" value="LytTR"/>
    <property type="match status" value="1"/>
</dbReference>
<dbReference type="InterPro" id="IPR007492">
    <property type="entry name" value="LytTR_DNA-bd_dom"/>
</dbReference>
<gene>
    <name evidence="4" type="ORF">ACFO3I_02340</name>
</gene>
<dbReference type="SMART" id="SM00850">
    <property type="entry name" value="LytTR"/>
    <property type="match status" value="1"/>
</dbReference>
<keyword evidence="5" id="KW-1185">Reference proteome</keyword>
<feature type="transmembrane region" description="Helical" evidence="2">
    <location>
        <begin position="61"/>
        <end position="80"/>
    </location>
</feature>
<feature type="domain" description="HTH LytTR-type" evidence="3">
    <location>
        <begin position="189"/>
        <end position="293"/>
    </location>
</feature>
<evidence type="ECO:0000313" key="5">
    <source>
        <dbReference type="Proteomes" id="UP001595962"/>
    </source>
</evidence>
<name>A0ABV9JHM8_9GAMM</name>
<feature type="transmembrane region" description="Helical" evidence="2">
    <location>
        <begin position="92"/>
        <end position="113"/>
    </location>
</feature>
<dbReference type="RefSeq" id="WP_377331436.1">
    <property type="nucleotide sequence ID" value="NZ_JBHSGB010000002.1"/>
</dbReference>
<keyword evidence="2" id="KW-1133">Transmembrane helix</keyword>
<reference evidence="5" key="1">
    <citation type="journal article" date="2019" name="Int. J. Syst. Evol. Microbiol.">
        <title>The Global Catalogue of Microorganisms (GCM) 10K type strain sequencing project: providing services to taxonomists for standard genome sequencing and annotation.</title>
        <authorList>
            <consortium name="The Broad Institute Genomics Platform"/>
            <consortium name="The Broad Institute Genome Sequencing Center for Infectious Disease"/>
            <person name="Wu L."/>
            <person name="Ma J."/>
        </authorList>
    </citation>
    <scope>NUCLEOTIDE SEQUENCE [LARGE SCALE GENOMIC DNA]</scope>
    <source>
        <strain evidence="5">DT28</strain>
    </source>
</reference>
<dbReference type="Proteomes" id="UP001595962">
    <property type="component" value="Unassembled WGS sequence"/>
</dbReference>
<keyword evidence="1" id="KW-0902">Two-component regulatory system</keyword>
<comment type="caution">
    <text evidence="4">The sequence shown here is derived from an EMBL/GenBank/DDBJ whole genome shotgun (WGS) entry which is preliminary data.</text>
</comment>
<feature type="transmembrane region" description="Helical" evidence="2">
    <location>
        <begin position="142"/>
        <end position="159"/>
    </location>
</feature>
<proteinExistence type="predicted"/>
<evidence type="ECO:0000256" key="2">
    <source>
        <dbReference type="SAM" id="Phobius"/>
    </source>
</evidence>